<dbReference type="RefSeq" id="WP_060914594.1">
    <property type="nucleotide sequence ID" value="NZ_KQ959985.1"/>
</dbReference>
<reference evidence="2" key="1">
    <citation type="submission" date="2016-01" db="EMBL/GenBank/DDBJ databases">
        <authorList>
            <person name="Mitreva M."/>
            <person name="Pepin K.H."/>
            <person name="Mihindukulasuriya K.A."/>
            <person name="Fulton R."/>
            <person name="Fronick C."/>
            <person name="O'Laughlin M."/>
            <person name="Miner T."/>
            <person name="Herter B."/>
            <person name="Rosa B.A."/>
            <person name="Cordes M."/>
            <person name="Tomlinson C."/>
            <person name="Wollam A."/>
            <person name="Palsikar V.B."/>
            <person name="Mardis E.R."/>
            <person name="Wilson R.K."/>
        </authorList>
    </citation>
    <scope>NUCLEOTIDE SEQUENCE [LARGE SCALE GENOMIC DNA]</scope>
    <source>
        <strain evidence="2">DNF01167</strain>
    </source>
</reference>
<dbReference type="PATRIC" id="fig|1379.3.peg.1507"/>
<comment type="caution">
    <text evidence="1">The sequence shown here is derived from an EMBL/GenBank/DDBJ whole genome shotgun (WGS) entry which is preliminary data.</text>
</comment>
<accession>A0A133ZRA5</accession>
<dbReference type="Proteomes" id="UP000070355">
    <property type="component" value="Unassembled WGS sequence"/>
</dbReference>
<dbReference type="OrthoDB" id="2209931at2"/>
<dbReference type="AlphaFoldDB" id="A0A133ZRA5"/>
<organism evidence="1 2">
    <name type="scientific">Gemella haemolysans</name>
    <dbReference type="NCBI Taxonomy" id="1379"/>
    <lineage>
        <taxon>Bacteria</taxon>
        <taxon>Bacillati</taxon>
        <taxon>Bacillota</taxon>
        <taxon>Bacilli</taxon>
        <taxon>Bacillales</taxon>
        <taxon>Gemellaceae</taxon>
        <taxon>Gemella</taxon>
    </lineage>
</organism>
<name>A0A133ZRA5_9BACL</name>
<dbReference type="EMBL" id="LSDC01000108">
    <property type="protein sequence ID" value="KXB57946.1"/>
    <property type="molecule type" value="Genomic_DNA"/>
</dbReference>
<proteinExistence type="predicted"/>
<evidence type="ECO:0000313" key="1">
    <source>
        <dbReference type="EMBL" id="KXB57946.1"/>
    </source>
</evidence>
<protein>
    <submittedName>
        <fullName evidence="1">Tetratricopeptide repeat protein</fullName>
    </submittedName>
</protein>
<sequence length="343" mass="39968">MVKYDREFEILLKEFLKTEGKHFSSKEEATEVFERIYNLVDAGYEMDASLSDHVDAIDEGDMSVVDKISALRELHEENRDALDRAIELEEDVMYSDNGEDAEQMIIADVLAEYYSEAGMNEEAAKLYELMLMANPTDFHEVIDLLTLMYVRLDRESLLMDHIDCFDYEDSEATLLLLAIFSINQEKFDEAHYYMTKLKKLNKYVGYIFEGGFNKVLDYIVGNPGNVKGVNKEKYFEMTFSAGIAKEYLTNKYHYELLEKFYREDIEKKQSLIVEGRKTVSKEAMKEDPVFKGMEKQLNKFIDVELYNKEIIECYTEKELKKLDGIGVGIIKKLKDNGVKFKEE</sequence>
<evidence type="ECO:0000313" key="2">
    <source>
        <dbReference type="Proteomes" id="UP000070355"/>
    </source>
</evidence>
<gene>
    <name evidence="1" type="ORF">HMPREF3186_01518</name>
</gene>